<dbReference type="Gene3D" id="3.40.190.10">
    <property type="entry name" value="Periplasmic binding protein-like II"/>
    <property type="match status" value="1"/>
</dbReference>
<proteinExistence type="inferred from homology"/>
<dbReference type="Pfam" id="PF03401">
    <property type="entry name" value="TctC"/>
    <property type="match status" value="1"/>
</dbReference>
<keyword evidence="2" id="KW-0732">Signal</keyword>
<feature type="chain" id="PRO_5003367785" description="Tripartite tricarboxylate transporter substrate binding protein" evidence="2">
    <location>
        <begin position="26"/>
        <end position="321"/>
    </location>
</feature>
<reference evidence="3 4" key="1">
    <citation type="journal article" date="2011" name="J. Bacteriol.">
        <title>Complete genome sequences of the chemolithoautotrophic Oligotropha carboxidovorans strains OM4 and OM5.</title>
        <authorList>
            <person name="Volland S."/>
            <person name="Rachinger M."/>
            <person name="Strittmatter A."/>
            <person name="Daniel R."/>
            <person name="Gottschalk G."/>
            <person name="Meyer O."/>
        </authorList>
    </citation>
    <scope>NUCLEOTIDE SEQUENCE [LARGE SCALE GENOMIC DNA]</scope>
    <source>
        <strain evidence="4">ATCC 49405 / DSM 1227 / KCTC 32145 / OM5</strain>
    </source>
</reference>
<dbReference type="OrthoDB" id="8443386at2"/>
<dbReference type="PANTHER" id="PTHR42928">
    <property type="entry name" value="TRICARBOXYLATE-BINDING PROTEIN"/>
    <property type="match status" value="1"/>
</dbReference>
<organism evidence="3 4">
    <name type="scientific">Afipia carboxidovorans (strain ATCC 49405 / DSM 1227 / KCTC 32145 / OM5)</name>
    <name type="common">Oligotropha carboxidovorans</name>
    <dbReference type="NCBI Taxonomy" id="504832"/>
    <lineage>
        <taxon>Bacteria</taxon>
        <taxon>Pseudomonadati</taxon>
        <taxon>Pseudomonadota</taxon>
        <taxon>Alphaproteobacteria</taxon>
        <taxon>Hyphomicrobiales</taxon>
        <taxon>Nitrobacteraceae</taxon>
        <taxon>Afipia</taxon>
    </lineage>
</organism>
<keyword evidence="4" id="KW-1185">Reference proteome</keyword>
<accession>F8BVY7</accession>
<feature type="signal peptide" evidence="2">
    <location>
        <begin position="1"/>
        <end position="25"/>
    </location>
</feature>
<evidence type="ECO:0000256" key="1">
    <source>
        <dbReference type="ARBA" id="ARBA00006987"/>
    </source>
</evidence>
<evidence type="ECO:0000313" key="3">
    <source>
        <dbReference type="EMBL" id="AEI05998.1"/>
    </source>
</evidence>
<dbReference type="STRING" id="504832.OCA5_c12820"/>
<dbReference type="eggNOG" id="COG3181">
    <property type="taxonomic scope" value="Bacteria"/>
</dbReference>
<gene>
    <name evidence="3" type="ordered locus">OCA5_c12820</name>
</gene>
<dbReference type="Proteomes" id="UP000007730">
    <property type="component" value="Chromosome"/>
</dbReference>
<comment type="similarity">
    <text evidence="1">Belongs to the UPF0065 (bug) family.</text>
</comment>
<dbReference type="EMBL" id="CP002826">
    <property type="protein sequence ID" value="AEI05998.1"/>
    <property type="molecule type" value="Genomic_DNA"/>
</dbReference>
<dbReference type="CDD" id="cd07012">
    <property type="entry name" value="PBP2_Bug_TTT"/>
    <property type="match status" value="1"/>
</dbReference>
<dbReference type="PANTHER" id="PTHR42928:SF5">
    <property type="entry name" value="BLR1237 PROTEIN"/>
    <property type="match status" value="1"/>
</dbReference>
<dbReference type="InterPro" id="IPR005064">
    <property type="entry name" value="BUG"/>
</dbReference>
<dbReference type="Gene3D" id="3.40.190.150">
    <property type="entry name" value="Bordetella uptake gene, domain 1"/>
    <property type="match status" value="1"/>
</dbReference>
<dbReference type="HOGENOM" id="CLU_045683_0_0_5"/>
<dbReference type="PATRIC" id="fig|504832.7.peg.1362"/>
<evidence type="ECO:0000256" key="2">
    <source>
        <dbReference type="SAM" id="SignalP"/>
    </source>
</evidence>
<dbReference type="PIRSF" id="PIRSF017082">
    <property type="entry name" value="YflP"/>
    <property type="match status" value="1"/>
</dbReference>
<dbReference type="AlphaFoldDB" id="F8BVY7"/>
<sequence>MRGLFLAFAAGLAGTVVFSPVASIAADYPSRPITFIVPWGPGGGADQVARIVSKLVEPELKTSVPVVNMPGATGQTGLTKLVTSPADGYTIEVMTGDTLALFAAKNSRFKLEQITPLAVMIQQPSGFFSSVTGSLQSWADVEKAVADKELRMAVTGYGSPDDMSVNFFKAKGMKFQSVSFAEPGMRYASVVGGQSDLLYEQAGDVRSFIDGKQMKPVLFFSKKPVEGFEDVAYSGKLGYNVYLPQFRVIIARSGTDPAIVKTLSDALAKVAQSKEYRDYLKLQYAEADSFIGPEDSLKFMKGWLSEASALSQNNAATTAAK</sequence>
<dbReference type="InterPro" id="IPR042100">
    <property type="entry name" value="Bug_dom1"/>
</dbReference>
<evidence type="ECO:0008006" key="5">
    <source>
        <dbReference type="Google" id="ProtNLM"/>
    </source>
</evidence>
<name>F8BVY7_AFIC5</name>
<protein>
    <recommendedName>
        <fullName evidence="5">Tripartite tricarboxylate transporter substrate binding protein</fullName>
    </recommendedName>
</protein>
<evidence type="ECO:0000313" key="4">
    <source>
        <dbReference type="Proteomes" id="UP000007730"/>
    </source>
</evidence>
<dbReference type="KEGG" id="ocg:OCA5_c12820"/>